<dbReference type="CDD" id="cd00093">
    <property type="entry name" value="HTH_XRE"/>
    <property type="match status" value="1"/>
</dbReference>
<dbReference type="RefSeq" id="WP_214059227.1">
    <property type="nucleotide sequence ID" value="NZ_BAAAHS010000014.1"/>
</dbReference>
<name>A0ABX8EHM5_9ACTN</name>
<evidence type="ECO:0008006" key="3">
    <source>
        <dbReference type="Google" id="ProtNLM"/>
    </source>
</evidence>
<protein>
    <recommendedName>
        <fullName evidence="3">XRE family transcriptional regulator</fullName>
    </recommendedName>
</protein>
<organism evidence="1 2">
    <name type="scientific">Nocardioides aquaticus</name>
    <dbReference type="NCBI Taxonomy" id="160826"/>
    <lineage>
        <taxon>Bacteria</taxon>
        <taxon>Bacillati</taxon>
        <taxon>Actinomycetota</taxon>
        <taxon>Actinomycetes</taxon>
        <taxon>Propionibacteriales</taxon>
        <taxon>Nocardioidaceae</taxon>
        <taxon>Nocardioides</taxon>
    </lineage>
</organism>
<reference evidence="1 2" key="1">
    <citation type="submission" date="2021-05" db="EMBL/GenBank/DDBJ databases">
        <title>Complete genome of Nocardioides aquaticus KCTC 9944T isolated from meromictic and hypersaline Ekho Lake, Antarctica.</title>
        <authorList>
            <person name="Hwang K."/>
            <person name="Kim K.M."/>
            <person name="Choe H."/>
        </authorList>
    </citation>
    <scope>NUCLEOTIDE SEQUENCE [LARGE SCALE GENOMIC DNA]</scope>
    <source>
        <strain evidence="1 2">KCTC 9944</strain>
    </source>
</reference>
<accession>A0ABX8EHM5</accession>
<proteinExistence type="predicted"/>
<dbReference type="SUPFAM" id="SSF47413">
    <property type="entry name" value="lambda repressor-like DNA-binding domains"/>
    <property type="match status" value="1"/>
</dbReference>
<dbReference type="InterPro" id="IPR010982">
    <property type="entry name" value="Lambda_DNA-bd_dom_sf"/>
</dbReference>
<keyword evidence="2" id="KW-1185">Reference proteome</keyword>
<dbReference type="Proteomes" id="UP000679307">
    <property type="component" value="Chromosome"/>
</dbReference>
<sequence>MDLTDNVARQRELYGATIGECLRRITGTLGLSQAAVARTTGISAPMLSQLASGHRIKIGNPHAAARFFSLLQLVDEVGTGLAHEQVATRVAEISREETMPLTGSREVTATTAPTDVAAAVSGVLRAVASGRELAAAAAVLEEEHPGIAEVLRAYGTGSAADAHRHHASIAHLA</sequence>
<dbReference type="InterPro" id="IPR001387">
    <property type="entry name" value="Cro/C1-type_HTH"/>
</dbReference>
<evidence type="ECO:0000313" key="2">
    <source>
        <dbReference type="Proteomes" id="UP000679307"/>
    </source>
</evidence>
<gene>
    <name evidence="1" type="ORF">ENKNEFLB_02216</name>
</gene>
<evidence type="ECO:0000313" key="1">
    <source>
        <dbReference type="EMBL" id="QVT79826.1"/>
    </source>
</evidence>
<dbReference type="EMBL" id="CP075371">
    <property type="protein sequence ID" value="QVT79826.1"/>
    <property type="molecule type" value="Genomic_DNA"/>
</dbReference>